<dbReference type="PRINTS" id="PR00032">
    <property type="entry name" value="HTHARAC"/>
</dbReference>
<name>A0ABW3UUJ3_9BACL</name>
<dbReference type="Gene3D" id="1.10.10.60">
    <property type="entry name" value="Homeodomain-like"/>
    <property type="match status" value="2"/>
</dbReference>
<evidence type="ECO:0000256" key="3">
    <source>
        <dbReference type="ARBA" id="ARBA00023163"/>
    </source>
</evidence>
<dbReference type="SUPFAM" id="SSF46689">
    <property type="entry name" value="Homeodomain-like"/>
    <property type="match status" value="2"/>
</dbReference>
<reference evidence="6" key="1">
    <citation type="journal article" date="2019" name="Int. J. Syst. Evol. Microbiol.">
        <title>The Global Catalogue of Microorganisms (GCM) 10K type strain sequencing project: providing services to taxonomists for standard genome sequencing and annotation.</title>
        <authorList>
            <consortium name="The Broad Institute Genomics Platform"/>
            <consortium name="The Broad Institute Genome Sequencing Center for Infectious Disease"/>
            <person name="Wu L."/>
            <person name="Ma J."/>
        </authorList>
    </citation>
    <scope>NUCLEOTIDE SEQUENCE [LARGE SCALE GENOMIC DNA]</scope>
    <source>
        <strain evidence="6">CCUG 53270</strain>
    </source>
</reference>
<dbReference type="InterPro" id="IPR037923">
    <property type="entry name" value="HTH-like"/>
</dbReference>
<sequence length="306" mass="35241">MEPLYLHFQAAPLPYFMECGRTVYQTGQQHPNRANLGVFDLLLVSRGTLYMGEENKQWALTAGEMLILLPDRYHYAAAPCEEETTFYWLHFQIPGTWRESAAAFSESAAKDNTAGHLQLHPVQQHSMAIPKHWAMPVPQMGYDLFAKLLGWSAELRSSGFWEQQQLFLELLRSAVEGQHIFNTHPSRVVAEQAEAFLKRHYRSDVTNAMLADALHFHPNYITRCMKEVYQCTPLEYLLRYRLEQAKLLLVKTDLPVSEIADNVGFHYPAYFSRCFKQSIGLTPRQYRKQFQPASLPDTVASRPKEA</sequence>
<dbReference type="SMART" id="SM00342">
    <property type="entry name" value="HTH_ARAC"/>
    <property type="match status" value="1"/>
</dbReference>
<dbReference type="Proteomes" id="UP001597180">
    <property type="component" value="Unassembled WGS sequence"/>
</dbReference>
<feature type="domain" description="HTH araC/xylS-type" evidence="4">
    <location>
        <begin position="191"/>
        <end position="289"/>
    </location>
</feature>
<dbReference type="InterPro" id="IPR020449">
    <property type="entry name" value="Tscrpt_reg_AraC-type_HTH"/>
</dbReference>
<comment type="caution">
    <text evidence="5">The sequence shown here is derived from an EMBL/GenBank/DDBJ whole genome shotgun (WGS) entry which is preliminary data.</text>
</comment>
<dbReference type="InterPro" id="IPR003313">
    <property type="entry name" value="AraC-bd"/>
</dbReference>
<gene>
    <name evidence="5" type="ORF">ACFQ4B_28385</name>
</gene>
<dbReference type="InterPro" id="IPR018060">
    <property type="entry name" value="HTH_AraC"/>
</dbReference>
<dbReference type="InterPro" id="IPR018062">
    <property type="entry name" value="HTH_AraC-typ_CS"/>
</dbReference>
<dbReference type="Pfam" id="PF12833">
    <property type="entry name" value="HTH_18"/>
    <property type="match status" value="1"/>
</dbReference>
<protein>
    <submittedName>
        <fullName evidence="5">Helix-turn-helix transcriptional regulator</fullName>
    </submittedName>
</protein>
<dbReference type="SUPFAM" id="SSF51215">
    <property type="entry name" value="Regulatory protein AraC"/>
    <property type="match status" value="1"/>
</dbReference>
<dbReference type="RefSeq" id="WP_345589388.1">
    <property type="nucleotide sequence ID" value="NZ_BAABJG010000017.1"/>
</dbReference>
<dbReference type="EMBL" id="JBHTLU010000041">
    <property type="protein sequence ID" value="MFD1224046.1"/>
    <property type="molecule type" value="Genomic_DNA"/>
</dbReference>
<dbReference type="PROSITE" id="PS00041">
    <property type="entry name" value="HTH_ARAC_FAMILY_1"/>
    <property type="match status" value="1"/>
</dbReference>
<dbReference type="Pfam" id="PF02311">
    <property type="entry name" value="AraC_binding"/>
    <property type="match status" value="1"/>
</dbReference>
<keyword evidence="3" id="KW-0804">Transcription</keyword>
<accession>A0ABW3UUJ3</accession>
<dbReference type="InterPro" id="IPR009057">
    <property type="entry name" value="Homeodomain-like_sf"/>
</dbReference>
<evidence type="ECO:0000313" key="6">
    <source>
        <dbReference type="Proteomes" id="UP001597180"/>
    </source>
</evidence>
<organism evidence="5 6">
    <name type="scientific">Paenibacillus vulneris</name>
    <dbReference type="NCBI Taxonomy" id="1133364"/>
    <lineage>
        <taxon>Bacteria</taxon>
        <taxon>Bacillati</taxon>
        <taxon>Bacillota</taxon>
        <taxon>Bacilli</taxon>
        <taxon>Bacillales</taxon>
        <taxon>Paenibacillaceae</taxon>
        <taxon>Paenibacillus</taxon>
    </lineage>
</organism>
<evidence type="ECO:0000256" key="1">
    <source>
        <dbReference type="ARBA" id="ARBA00023015"/>
    </source>
</evidence>
<dbReference type="PANTHER" id="PTHR43280">
    <property type="entry name" value="ARAC-FAMILY TRANSCRIPTIONAL REGULATOR"/>
    <property type="match status" value="1"/>
</dbReference>
<keyword evidence="1" id="KW-0805">Transcription regulation</keyword>
<evidence type="ECO:0000259" key="4">
    <source>
        <dbReference type="PROSITE" id="PS01124"/>
    </source>
</evidence>
<keyword evidence="2" id="KW-0238">DNA-binding</keyword>
<evidence type="ECO:0000313" key="5">
    <source>
        <dbReference type="EMBL" id="MFD1224046.1"/>
    </source>
</evidence>
<dbReference type="PROSITE" id="PS01124">
    <property type="entry name" value="HTH_ARAC_FAMILY_2"/>
    <property type="match status" value="1"/>
</dbReference>
<keyword evidence="6" id="KW-1185">Reference proteome</keyword>
<dbReference type="PANTHER" id="PTHR43280:SF30">
    <property type="entry name" value="MMSAB OPERON REGULATORY PROTEIN"/>
    <property type="match status" value="1"/>
</dbReference>
<evidence type="ECO:0000256" key="2">
    <source>
        <dbReference type="ARBA" id="ARBA00023125"/>
    </source>
</evidence>
<proteinExistence type="predicted"/>